<organism evidence="2 3">
    <name type="scientific">Prunus dulcis</name>
    <name type="common">Almond</name>
    <name type="synonym">Amygdalus dulcis</name>
    <dbReference type="NCBI Taxonomy" id="3755"/>
    <lineage>
        <taxon>Eukaryota</taxon>
        <taxon>Viridiplantae</taxon>
        <taxon>Streptophyta</taxon>
        <taxon>Embryophyta</taxon>
        <taxon>Tracheophyta</taxon>
        <taxon>Spermatophyta</taxon>
        <taxon>Magnoliopsida</taxon>
        <taxon>eudicotyledons</taxon>
        <taxon>Gunneridae</taxon>
        <taxon>Pentapetalae</taxon>
        <taxon>rosids</taxon>
        <taxon>fabids</taxon>
        <taxon>Rosales</taxon>
        <taxon>Rosaceae</taxon>
        <taxon>Amygdaloideae</taxon>
        <taxon>Amygdaleae</taxon>
        <taxon>Prunus</taxon>
    </lineage>
</organism>
<dbReference type="FunCoup" id="A0A5E4E5V8">
    <property type="interactions" value="3476"/>
</dbReference>
<dbReference type="PANTHER" id="PTHR14374:SF0">
    <property type="entry name" value="TRAFFICKING PROTEIN PARTICLE COMPLEX SUBUNIT 11"/>
    <property type="match status" value="1"/>
</dbReference>
<evidence type="ECO:0000313" key="2">
    <source>
        <dbReference type="EMBL" id="VVA10091.1"/>
    </source>
</evidence>
<proteinExistence type="predicted"/>
<dbReference type="Pfam" id="PF11817">
    <property type="entry name" value="Foie-gras_1"/>
    <property type="match status" value="1"/>
</dbReference>
<evidence type="ECO:0000259" key="1">
    <source>
        <dbReference type="Pfam" id="PF11817"/>
    </source>
</evidence>
<feature type="domain" description="Trafficking protein particle complex subunit 11" evidence="1">
    <location>
        <begin position="264"/>
        <end position="531"/>
    </location>
</feature>
<dbReference type="Gramene" id="VVA10091">
    <property type="protein sequence ID" value="VVA10091"/>
    <property type="gene ID" value="Prudul26B029181"/>
</dbReference>
<dbReference type="PANTHER" id="PTHR14374">
    <property type="entry name" value="FOIE GRAS"/>
    <property type="match status" value="1"/>
</dbReference>
<protein>
    <submittedName>
        <fullName evidence="2">PREDICTED: trafficking particle</fullName>
    </submittedName>
</protein>
<dbReference type="InterPro" id="IPR021773">
    <property type="entry name" value="TPC11"/>
</dbReference>
<dbReference type="Proteomes" id="UP000327085">
    <property type="component" value="Chromosome 7"/>
</dbReference>
<accession>A0A5E4E5V8</accession>
<sequence length="1191" mass="132664">MEEYPEEMRSPPVSLVSVVGCSELHTSISTYLHSLDPPINTLALPDLSKASLLLTPKPTTTPTSDSTAPPPAGILKREWLLKHRTKVPSVVAALFSSDRVSGDPAQWLQLCSELDNLKPSYAAETSSWSSSSSASIPTVDEISEDQMVAVRKRADVDAKYLLTFYQNPDGDGDGSQLKGSLYRLGSVFVELASKYYRDEGRRIKARIERKSSNPPELNIRYSFKVAVYAEFRRDWAEALRFYEDAYHTLRELIAGTSNRVSIQRLVEIKTVAEQLHFKISTLLLHGGKIIEAVAWFRQHNASYRKLVGAPEAIFLHWEWMSRQFLVFAELVETSSAAIQSISPLPMGTADRPLTEWEFQPAHYYQLAAHYLKEKRSCLEFAVSMSEGEIDCSAESVVPSSYLGQFARLIEQGDAFVMQPLNDEEYMRYAISEGKRFQDSFEIIALLKKSCESYNNRKVRRMGSFCGFQMAREYYALGDFSNAKQSFDDIASLYRQEGWVTLLWEVLGYLRECSRKQSRVKDFIEYSFEMAALPISADAIIQSFRFEESGPAGPATILQRETINKEVFGLVSGELRLASIENGNDLKVCDGNPLHLEIDLVSPLRLVLLASVAFHEQIIKPGSSTLVTLSLLSQLPLNFEIDQLEVQFNQSDCNFIIKNGQRPHVAAMIDSQPGRRIETAPSLALSTNKWLRLTYNIKSDKSGKLECISVIAKIGPHFTICCRAESPASMDDLPLWKFEDRVVTYPTKDPALAFSGQKATQVEEPDPEVDLNLGAFGPALIGESFIVPVTVTSKGHDVNSGELKINLVDVRGGGLFSPRDTELSMDSHHVELLGISGPDGEDESQLNTDEIKKIQQSFGLVSVPFLKSGDSWSCKLEIKWHRPKPIMLYVSLGYSPDTNESNTQKVNVHKSLQIEGKNAIIISHRFMLPFRRYPLLLSRTRPVPDTDQSASMPSNETSVLLVSAKNCSDVPLQLLSLSLEVDGNDGTERSFSVQHGGKDLLDPALLVPGEEFKKVYTVTSEMNSSKLKLGNVCLTWRRDSGSEVQSGSKASVLTTHRLPDVNLELSPLVVSLECPPYAILGDPFTYFVRIQNQTELLQEAKILLADAQSFVLAGSHNDAIFILPKSEHIIRYKLVPLASGAQQLPRFTLTSVRYSTGFQPSVASSAIFVFPSKPHFKMVAVGDDRLESLVAE</sequence>
<gene>
    <name evidence="2" type="ORF">ALMOND_2B029181</name>
</gene>
<reference evidence="3" key="1">
    <citation type="journal article" date="2020" name="Plant J.">
        <title>Transposons played a major role in the diversification between the closely related almond and peach genomes: results from the almond genome sequence.</title>
        <authorList>
            <person name="Alioto T."/>
            <person name="Alexiou K.G."/>
            <person name="Bardil A."/>
            <person name="Barteri F."/>
            <person name="Castanera R."/>
            <person name="Cruz F."/>
            <person name="Dhingra A."/>
            <person name="Duval H."/>
            <person name="Fernandez I Marti A."/>
            <person name="Frias L."/>
            <person name="Galan B."/>
            <person name="Garcia J.L."/>
            <person name="Howad W."/>
            <person name="Gomez-Garrido J."/>
            <person name="Gut M."/>
            <person name="Julca I."/>
            <person name="Morata J."/>
            <person name="Puigdomenech P."/>
            <person name="Ribeca P."/>
            <person name="Rubio Cabetas M.J."/>
            <person name="Vlasova A."/>
            <person name="Wirthensohn M."/>
            <person name="Garcia-Mas J."/>
            <person name="Gabaldon T."/>
            <person name="Casacuberta J.M."/>
            <person name="Arus P."/>
        </authorList>
    </citation>
    <scope>NUCLEOTIDE SEQUENCE [LARGE SCALE GENOMIC DNA]</scope>
    <source>
        <strain evidence="3">cv. Texas</strain>
    </source>
</reference>
<dbReference type="InParanoid" id="A0A5E4E5V8"/>
<dbReference type="EMBL" id="CABIKO010000002">
    <property type="protein sequence ID" value="VVA10091.1"/>
    <property type="molecule type" value="Genomic_DNA"/>
</dbReference>
<evidence type="ECO:0000313" key="3">
    <source>
        <dbReference type="Proteomes" id="UP000327085"/>
    </source>
</evidence>
<dbReference type="OMA" id="CVEYYRD"/>
<dbReference type="AlphaFoldDB" id="A0A5E4E5V8"/>
<name>A0A5E4E5V8_PRUDU</name>